<organism evidence="2 3">
    <name type="scientific">Halalkalicoccus paucihalophilus</name>
    <dbReference type="NCBI Taxonomy" id="1008153"/>
    <lineage>
        <taxon>Archaea</taxon>
        <taxon>Methanobacteriati</taxon>
        <taxon>Methanobacteriota</taxon>
        <taxon>Stenosarchaea group</taxon>
        <taxon>Halobacteria</taxon>
        <taxon>Halobacteriales</taxon>
        <taxon>Halococcaceae</taxon>
        <taxon>Halalkalicoccus</taxon>
    </lineage>
</organism>
<dbReference type="PATRIC" id="fig|1008153.3.peg.3113"/>
<evidence type="ECO:0000313" key="2">
    <source>
        <dbReference type="EMBL" id="KYH24915.1"/>
    </source>
</evidence>
<sequence>MTNDRSGEFGTIYLPALQRIRTLWLNLEPVVAETGYDDPVTPTELRIELADGLGDADSARFDIQWSTLDNYSFHYVDSADVNWRFDRHPNTHSPDRHFHPPPDARTVDDEPSCIRVEEVSLVTRAVHKTWRVAYESEDRNRLNSISNPP</sequence>
<reference evidence="2 3" key="1">
    <citation type="submission" date="2016-02" db="EMBL/GenBank/DDBJ databases">
        <title>Genome sequence of Halalkalicoccus paucihalophilus DSM 24557.</title>
        <authorList>
            <person name="Poehlein A."/>
            <person name="Daniel R."/>
        </authorList>
    </citation>
    <scope>NUCLEOTIDE SEQUENCE [LARGE SCALE GENOMIC DNA]</scope>
    <source>
        <strain evidence="2 3">DSM 24557</strain>
    </source>
</reference>
<proteinExistence type="predicted"/>
<evidence type="ECO:0000256" key="1">
    <source>
        <dbReference type="SAM" id="MobiDB-lite"/>
    </source>
</evidence>
<dbReference type="Proteomes" id="UP000075321">
    <property type="component" value="Unassembled WGS sequence"/>
</dbReference>
<dbReference type="InterPro" id="IPR045397">
    <property type="entry name" value="TumE-like"/>
</dbReference>
<dbReference type="EMBL" id="LTAZ01000011">
    <property type="protein sequence ID" value="KYH24915.1"/>
    <property type="molecule type" value="Genomic_DNA"/>
</dbReference>
<dbReference type="OrthoDB" id="259945at2157"/>
<keyword evidence="3" id="KW-1185">Reference proteome</keyword>
<evidence type="ECO:0000313" key="3">
    <source>
        <dbReference type="Proteomes" id="UP000075321"/>
    </source>
</evidence>
<name>A0A151ABA2_9EURY</name>
<protein>
    <submittedName>
        <fullName evidence="2">Uncharacterized protein</fullName>
    </submittedName>
</protein>
<dbReference type="Pfam" id="PF20126">
    <property type="entry name" value="TumE"/>
    <property type="match status" value="1"/>
</dbReference>
<comment type="caution">
    <text evidence="2">The sequence shown here is derived from an EMBL/GenBank/DDBJ whole genome shotgun (WGS) entry which is preliminary data.</text>
</comment>
<dbReference type="AlphaFoldDB" id="A0A151ABA2"/>
<feature type="compositionally biased region" description="Basic and acidic residues" evidence="1">
    <location>
        <begin position="90"/>
        <end position="108"/>
    </location>
</feature>
<feature type="region of interest" description="Disordered" evidence="1">
    <location>
        <begin position="90"/>
        <end position="109"/>
    </location>
</feature>
<dbReference type="RefSeq" id="WP_066384131.1">
    <property type="nucleotide sequence ID" value="NZ_LTAZ01000011.1"/>
</dbReference>
<gene>
    <name evidence="2" type="ORF">HAPAU_30070</name>
</gene>
<accession>A0A151ABA2</accession>